<accession>R0ED42</accession>
<comment type="caution">
    <text evidence="3">The sequence shown here is derived from an EMBL/GenBank/DDBJ whole genome shotgun (WGS) entry which is preliminary data.</text>
</comment>
<dbReference type="SUPFAM" id="SSF49401">
    <property type="entry name" value="Bacterial adhesins"/>
    <property type="match status" value="1"/>
</dbReference>
<sequence length="313" mass="33266" precursor="true">MIVKGLIQRCIKTLRAGGLVIVGWTMLSGSAEAVGNFIVFTGAYALPSGMAKGTVVARRTYTPMQLCGDLQCRLTTFKVQNSSGTENTTGTTGETRLSGLSMQVIVNGKPQRKLDPPDETIFSTPVEVQLVRDAWGDISTSKATQMVHVWFFTKTIGSRDTLINYFGIGDSTLTKIEGTCSVPSQTVQLPGTIVRKLTGVGSIAGESDFQIRINNCPKGYNRVGYTLEPMGGVADSPGVLPLTADSTVKGVKIRLADRDGVAAQFGTSIKVDDYSKTTGGSYAIPMQASYVQTEAAVTPGSVKGAVSLRLDYQ</sequence>
<dbReference type="Gene3D" id="2.60.40.1090">
    <property type="entry name" value="Fimbrial-type adhesion domain"/>
    <property type="match status" value="1"/>
</dbReference>
<feature type="domain" description="Fimbrial-type adhesion" evidence="2">
    <location>
        <begin position="173"/>
        <end position="313"/>
    </location>
</feature>
<evidence type="ECO:0000256" key="1">
    <source>
        <dbReference type="ARBA" id="ARBA00022729"/>
    </source>
</evidence>
<dbReference type="AlphaFoldDB" id="R0ED42"/>
<keyword evidence="1" id="KW-0732">Signal</keyword>
<evidence type="ECO:0000313" key="4">
    <source>
        <dbReference type="Proteomes" id="UP000013280"/>
    </source>
</evidence>
<organism evidence="3 4">
    <name type="scientific">Ralstonia pickettii OR214</name>
    <dbReference type="NCBI Taxonomy" id="1264675"/>
    <lineage>
        <taxon>Bacteria</taxon>
        <taxon>Pseudomonadati</taxon>
        <taxon>Pseudomonadota</taxon>
        <taxon>Betaproteobacteria</taxon>
        <taxon>Burkholderiales</taxon>
        <taxon>Burkholderiaceae</taxon>
        <taxon>Ralstonia</taxon>
    </lineage>
</organism>
<evidence type="ECO:0000313" key="3">
    <source>
        <dbReference type="EMBL" id="ENZ80004.1"/>
    </source>
</evidence>
<dbReference type="Pfam" id="PF00419">
    <property type="entry name" value="Fimbrial"/>
    <property type="match status" value="1"/>
</dbReference>
<dbReference type="PATRIC" id="fig|1264675.3.peg.428"/>
<evidence type="ECO:0000259" key="2">
    <source>
        <dbReference type="Pfam" id="PF00419"/>
    </source>
</evidence>
<dbReference type="InterPro" id="IPR000259">
    <property type="entry name" value="Adhesion_dom_fimbrial"/>
</dbReference>
<gene>
    <name evidence="3" type="ORF">OR214_00432</name>
</gene>
<reference evidence="3 4" key="1">
    <citation type="journal article" date="2013" name="Genome Announc.">
        <title>Draft Genome Sequence for Ralstonia sp. Strain OR214, a Bacterium with Potential for Bioremediation.</title>
        <authorList>
            <person name="Utturkar S.M."/>
            <person name="Bollmann A."/>
            <person name="Brzoska R.M."/>
            <person name="Klingeman D.M."/>
            <person name="Epstein S.E."/>
            <person name="Palumbo A.V."/>
            <person name="Brown S.D."/>
        </authorList>
    </citation>
    <scope>NUCLEOTIDE SEQUENCE [LARGE SCALE GENOMIC DNA]</scope>
    <source>
        <strain evidence="3 4">OR214</strain>
    </source>
</reference>
<dbReference type="GO" id="GO:0043709">
    <property type="term" value="P:cell adhesion involved in single-species biofilm formation"/>
    <property type="evidence" value="ECO:0007669"/>
    <property type="project" value="TreeGrafter"/>
</dbReference>
<dbReference type="InterPro" id="IPR036937">
    <property type="entry name" value="Adhesion_dom_fimbrial_sf"/>
</dbReference>
<dbReference type="PANTHER" id="PTHR33420">
    <property type="entry name" value="FIMBRIAL SUBUNIT ELFA-RELATED"/>
    <property type="match status" value="1"/>
</dbReference>
<dbReference type="EMBL" id="APMQ01000001">
    <property type="protein sequence ID" value="ENZ80004.1"/>
    <property type="molecule type" value="Genomic_DNA"/>
</dbReference>
<dbReference type="Proteomes" id="UP000013280">
    <property type="component" value="Unassembled WGS sequence"/>
</dbReference>
<dbReference type="PANTHER" id="PTHR33420:SF3">
    <property type="entry name" value="FIMBRIAL SUBUNIT ELFA"/>
    <property type="match status" value="1"/>
</dbReference>
<dbReference type="GO" id="GO:0009289">
    <property type="term" value="C:pilus"/>
    <property type="evidence" value="ECO:0007669"/>
    <property type="project" value="InterPro"/>
</dbReference>
<proteinExistence type="predicted"/>
<name>R0ED42_RALPI</name>
<protein>
    <submittedName>
        <fullName evidence="3">P pilus assembly protein, pilin FimA</fullName>
    </submittedName>
</protein>
<dbReference type="InterPro" id="IPR050263">
    <property type="entry name" value="Bact_Fimbrial_Adh_Pro"/>
</dbReference>
<dbReference type="InterPro" id="IPR008966">
    <property type="entry name" value="Adhesion_dom_sf"/>
</dbReference>